<dbReference type="EMBL" id="CM039439">
    <property type="protein sequence ID" value="KAI4297664.1"/>
    <property type="molecule type" value="Genomic_DNA"/>
</dbReference>
<dbReference type="Proteomes" id="UP000828941">
    <property type="component" value="Chromosome 14"/>
</dbReference>
<organism evidence="1 2">
    <name type="scientific">Bauhinia variegata</name>
    <name type="common">Purple orchid tree</name>
    <name type="synonym">Phanera variegata</name>
    <dbReference type="NCBI Taxonomy" id="167791"/>
    <lineage>
        <taxon>Eukaryota</taxon>
        <taxon>Viridiplantae</taxon>
        <taxon>Streptophyta</taxon>
        <taxon>Embryophyta</taxon>
        <taxon>Tracheophyta</taxon>
        <taxon>Spermatophyta</taxon>
        <taxon>Magnoliopsida</taxon>
        <taxon>eudicotyledons</taxon>
        <taxon>Gunneridae</taxon>
        <taxon>Pentapetalae</taxon>
        <taxon>rosids</taxon>
        <taxon>fabids</taxon>
        <taxon>Fabales</taxon>
        <taxon>Fabaceae</taxon>
        <taxon>Cercidoideae</taxon>
        <taxon>Cercideae</taxon>
        <taxon>Bauhiniinae</taxon>
        <taxon>Bauhinia</taxon>
    </lineage>
</organism>
<protein>
    <submittedName>
        <fullName evidence="1">Uncharacterized protein</fullName>
    </submittedName>
</protein>
<name>A0ACB9KKP1_BAUVA</name>
<keyword evidence="2" id="KW-1185">Reference proteome</keyword>
<comment type="caution">
    <text evidence="1">The sequence shown here is derived from an EMBL/GenBank/DDBJ whole genome shotgun (WGS) entry which is preliminary data.</text>
</comment>
<evidence type="ECO:0000313" key="2">
    <source>
        <dbReference type="Proteomes" id="UP000828941"/>
    </source>
</evidence>
<evidence type="ECO:0000313" key="1">
    <source>
        <dbReference type="EMBL" id="KAI4297664.1"/>
    </source>
</evidence>
<gene>
    <name evidence="1" type="ORF">L6164_037546</name>
</gene>
<proteinExistence type="predicted"/>
<reference evidence="1 2" key="1">
    <citation type="journal article" date="2022" name="DNA Res.">
        <title>Chromosomal-level genome assembly of the orchid tree Bauhinia variegata (Leguminosae; Cercidoideae) supports the allotetraploid origin hypothesis of Bauhinia.</title>
        <authorList>
            <person name="Zhong Y."/>
            <person name="Chen Y."/>
            <person name="Zheng D."/>
            <person name="Pang J."/>
            <person name="Liu Y."/>
            <person name="Luo S."/>
            <person name="Meng S."/>
            <person name="Qian L."/>
            <person name="Wei D."/>
            <person name="Dai S."/>
            <person name="Zhou R."/>
        </authorList>
    </citation>
    <scope>NUCLEOTIDE SEQUENCE [LARGE SCALE GENOMIC DNA]</scope>
    <source>
        <strain evidence="1">BV-YZ2020</strain>
    </source>
</reference>
<sequence length="293" mass="32455">MALLKFKESITKDPNGILGSWNGSTHFCNWVGVRCDRKNQRVTALELNGYGLGGLLSPYTGNLSFVRSIMLCNNSFSGRIPLGVGRLFRLQQFLLWNNTLSGEVPISLANYSQLRIIDLSTNHLTGSIPMEFGSLMKLEEIYLGKNILTDVASALQYLHHECEQPIVYCDLKPSNILLDSNLVAHVSDFGLARLLSTSNQVSEGKSSTIGLKGSVGYAAPEYGIGGEASKEGDVYSFGILLLEMFTGKRPTEEMFVDEFNLHSYVKVALAEKLLQVVDPILGSRRNRRAKWRD</sequence>
<accession>A0ACB9KKP1</accession>